<name>A0AAN8PT82_PATCE</name>
<dbReference type="InterPro" id="IPR017452">
    <property type="entry name" value="GPCR_Rhodpsn_7TM"/>
</dbReference>
<keyword evidence="2 6" id="KW-0812">Transmembrane</keyword>
<feature type="region of interest" description="Disordered" evidence="5">
    <location>
        <begin position="1"/>
        <end position="22"/>
    </location>
</feature>
<feature type="transmembrane region" description="Helical" evidence="6">
    <location>
        <begin position="222"/>
        <end position="241"/>
    </location>
</feature>
<accession>A0AAN8PT82</accession>
<dbReference type="Gene3D" id="1.20.1070.10">
    <property type="entry name" value="Rhodopsin 7-helix transmembrane proteins"/>
    <property type="match status" value="1"/>
</dbReference>
<feature type="transmembrane region" description="Helical" evidence="6">
    <location>
        <begin position="86"/>
        <end position="107"/>
    </location>
</feature>
<evidence type="ECO:0000256" key="2">
    <source>
        <dbReference type="ARBA" id="ARBA00022692"/>
    </source>
</evidence>
<dbReference type="EMBL" id="JAZGQO010000006">
    <property type="protein sequence ID" value="KAK6184602.1"/>
    <property type="molecule type" value="Genomic_DNA"/>
</dbReference>
<gene>
    <name evidence="8" type="ORF">SNE40_007045</name>
</gene>
<dbReference type="PANTHER" id="PTHR46641:SF25">
    <property type="entry name" value="CNMAMIDE RECEPTOR-RELATED"/>
    <property type="match status" value="1"/>
</dbReference>
<feature type="transmembrane region" description="Helical" evidence="6">
    <location>
        <begin position="160"/>
        <end position="185"/>
    </location>
</feature>
<keyword evidence="4 6" id="KW-0472">Membrane</keyword>
<dbReference type="PROSITE" id="PS50262">
    <property type="entry name" value="G_PROTEIN_RECEP_F1_2"/>
    <property type="match status" value="1"/>
</dbReference>
<dbReference type="InterPro" id="IPR052954">
    <property type="entry name" value="GPCR-Ligand_Int"/>
</dbReference>
<dbReference type="SUPFAM" id="SSF81321">
    <property type="entry name" value="Family A G protein-coupled receptor-like"/>
    <property type="match status" value="1"/>
</dbReference>
<protein>
    <recommendedName>
        <fullName evidence="7">G-protein coupled receptors family 1 profile domain-containing protein</fullName>
    </recommendedName>
</protein>
<comment type="subcellular location">
    <subcellularLocation>
        <location evidence="1">Membrane</location>
    </subcellularLocation>
</comment>
<dbReference type="PANTHER" id="PTHR46641">
    <property type="entry name" value="FMRFAMIDE RECEPTOR-RELATED"/>
    <property type="match status" value="1"/>
</dbReference>
<dbReference type="AlphaFoldDB" id="A0AAN8PT82"/>
<reference evidence="8 9" key="1">
    <citation type="submission" date="2024-01" db="EMBL/GenBank/DDBJ databases">
        <title>The genome of the rayed Mediterranean limpet Patella caerulea (Linnaeus, 1758).</title>
        <authorList>
            <person name="Anh-Thu Weber A."/>
            <person name="Halstead-Nussloch G."/>
        </authorList>
    </citation>
    <scope>NUCLEOTIDE SEQUENCE [LARGE SCALE GENOMIC DNA]</scope>
    <source>
        <strain evidence="8">AATW-2023a</strain>
        <tissue evidence="8">Whole specimen</tissue>
    </source>
</reference>
<evidence type="ECO:0000256" key="6">
    <source>
        <dbReference type="SAM" id="Phobius"/>
    </source>
</evidence>
<dbReference type="InterPro" id="IPR000276">
    <property type="entry name" value="GPCR_Rhodpsn"/>
</dbReference>
<feature type="transmembrane region" description="Helical" evidence="6">
    <location>
        <begin position="261"/>
        <end position="283"/>
    </location>
</feature>
<organism evidence="8 9">
    <name type="scientific">Patella caerulea</name>
    <name type="common">Rayed Mediterranean limpet</name>
    <dbReference type="NCBI Taxonomy" id="87958"/>
    <lineage>
        <taxon>Eukaryota</taxon>
        <taxon>Metazoa</taxon>
        <taxon>Spiralia</taxon>
        <taxon>Lophotrochozoa</taxon>
        <taxon>Mollusca</taxon>
        <taxon>Gastropoda</taxon>
        <taxon>Patellogastropoda</taxon>
        <taxon>Patelloidea</taxon>
        <taxon>Patellidae</taxon>
        <taxon>Patella</taxon>
    </lineage>
</organism>
<feature type="transmembrane region" description="Helical" evidence="6">
    <location>
        <begin position="54"/>
        <end position="74"/>
    </location>
</feature>
<keyword evidence="3 6" id="KW-1133">Transmembrane helix</keyword>
<evidence type="ECO:0000259" key="7">
    <source>
        <dbReference type="PROSITE" id="PS50262"/>
    </source>
</evidence>
<evidence type="ECO:0000256" key="3">
    <source>
        <dbReference type="ARBA" id="ARBA00022989"/>
    </source>
</evidence>
<evidence type="ECO:0000313" key="9">
    <source>
        <dbReference type="Proteomes" id="UP001347796"/>
    </source>
</evidence>
<dbReference type="GO" id="GO:0004930">
    <property type="term" value="F:G protein-coupled receptor activity"/>
    <property type="evidence" value="ECO:0007669"/>
    <property type="project" value="InterPro"/>
</dbReference>
<dbReference type="PROSITE" id="PS00237">
    <property type="entry name" value="G_PROTEIN_RECEP_F1_1"/>
    <property type="match status" value="1"/>
</dbReference>
<comment type="caution">
    <text evidence="8">The sequence shown here is derived from an EMBL/GenBank/DDBJ whole genome shotgun (WGS) entry which is preliminary data.</text>
</comment>
<feature type="transmembrane region" description="Helical" evidence="6">
    <location>
        <begin position="127"/>
        <end position="148"/>
    </location>
</feature>
<evidence type="ECO:0000313" key="8">
    <source>
        <dbReference type="EMBL" id="KAK6184602.1"/>
    </source>
</evidence>
<sequence>MAAYNSTNRTETGSQQQPSDSQVSLIDRNLTAEAVHQLLLAQPDYRMSELLHTYLNPILMVLGIISNLLAIIVLRRKNLRNNSVCFYLAAYGVFNLLTLTVVHGTNWSCYIFETPCIGTLTDWSCGLWTFITHVIIYGGLWVVVAVSIDRFVYLCLPNKSLSLCTVFSAKVIVVFIVVGLVVISVHAMWTYQLQPQGCFIPHHQKDLHTLIWPWISATCYSYLPLALLLTLNICISIAMCLKKHRCRQMGRENEERVENNYITLIVSMLFFVLSMPATIINIIEIHFPLKWISIELVAQIELTNRITNILTIVNLAALGYVLLLFSKGFRDETYLILKGLGLVPKSKHCELREMSKYSDQLDRKHVEYEVCNMENSTTNV</sequence>
<feature type="transmembrane region" description="Helical" evidence="6">
    <location>
        <begin position="306"/>
        <end position="325"/>
    </location>
</feature>
<evidence type="ECO:0000256" key="5">
    <source>
        <dbReference type="SAM" id="MobiDB-lite"/>
    </source>
</evidence>
<keyword evidence="9" id="KW-1185">Reference proteome</keyword>
<feature type="domain" description="G-protein coupled receptors family 1 profile" evidence="7">
    <location>
        <begin position="66"/>
        <end position="322"/>
    </location>
</feature>
<evidence type="ECO:0000256" key="4">
    <source>
        <dbReference type="ARBA" id="ARBA00023136"/>
    </source>
</evidence>
<dbReference type="GO" id="GO:0016020">
    <property type="term" value="C:membrane"/>
    <property type="evidence" value="ECO:0007669"/>
    <property type="project" value="UniProtKB-SubCell"/>
</dbReference>
<dbReference type="Pfam" id="PF00001">
    <property type="entry name" value="7tm_1"/>
    <property type="match status" value="1"/>
</dbReference>
<proteinExistence type="predicted"/>
<dbReference type="Proteomes" id="UP001347796">
    <property type="component" value="Unassembled WGS sequence"/>
</dbReference>
<evidence type="ECO:0000256" key="1">
    <source>
        <dbReference type="ARBA" id="ARBA00004370"/>
    </source>
</evidence>